<dbReference type="CDD" id="cd00130">
    <property type="entry name" value="PAS"/>
    <property type="match status" value="1"/>
</dbReference>
<dbReference type="InterPro" id="IPR000014">
    <property type="entry name" value="PAS"/>
</dbReference>
<accession>A0A3E0EWD9</accession>
<dbReference type="EMBL" id="QUNI01000001">
    <property type="protein sequence ID" value="REH02041.1"/>
    <property type="molecule type" value="Genomic_DNA"/>
</dbReference>
<dbReference type="Proteomes" id="UP000257136">
    <property type="component" value="Unassembled WGS sequence"/>
</dbReference>
<protein>
    <submittedName>
        <fullName evidence="2">PAS domain S-box-containing protein</fullName>
    </submittedName>
</protein>
<dbReference type="AlphaFoldDB" id="A0A3E0EWD9"/>
<dbReference type="PROSITE" id="PS50112">
    <property type="entry name" value="PAS"/>
    <property type="match status" value="1"/>
</dbReference>
<feature type="domain" description="PAS" evidence="1">
    <location>
        <begin position="140"/>
        <end position="211"/>
    </location>
</feature>
<dbReference type="InterPro" id="IPR035965">
    <property type="entry name" value="PAS-like_dom_sf"/>
</dbReference>
<sequence>MSKESLPNQILIVGDTVQEMKQISELIHQRILSPAISMVNSEKAETQIITLKFDILILIAKSLNSNLESLITVSNTKKVIPVILISDDTSLSYFQSKNAIHTKNQIIDYLPKDELNSLLLFKSILYVMELNRQHIKYKTLQKSYRDLFRMNPLPMWIYDLELLQFFQVNEAAISKYGYSRAEYMRMTLKDIRPPEDVIKLEKAVDFVKKHKKLFSDRIYRHQKKDGSIIYVELVSNFIHVDKVKYGLVMANDITESLNYIQAIETQNSTLQEITFNYSHIIRAPLANMMGILNLVKEMDLNSAESTELLEHLFTSCKQLDEKIAEVVEKSVSYALPDSADLFRWSDVG</sequence>
<organism evidence="2 3">
    <name type="scientific">Flavobacterium aquicola</name>
    <dbReference type="NCBI Taxonomy" id="1682742"/>
    <lineage>
        <taxon>Bacteria</taxon>
        <taxon>Pseudomonadati</taxon>
        <taxon>Bacteroidota</taxon>
        <taxon>Flavobacteriia</taxon>
        <taxon>Flavobacteriales</taxon>
        <taxon>Flavobacteriaceae</taxon>
        <taxon>Flavobacterium</taxon>
    </lineage>
</organism>
<reference evidence="2 3" key="1">
    <citation type="submission" date="2018-08" db="EMBL/GenBank/DDBJ databases">
        <title>Genomic Encyclopedia of Archaeal and Bacterial Type Strains, Phase II (KMG-II): from individual species to whole genera.</title>
        <authorList>
            <person name="Goeker M."/>
        </authorList>
    </citation>
    <scope>NUCLEOTIDE SEQUENCE [LARGE SCALE GENOMIC DNA]</scope>
    <source>
        <strain evidence="2 3">DSM 100880</strain>
    </source>
</reference>
<evidence type="ECO:0000259" key="1">
    <source>
        <dbReference type="PROSITE" id="PS50112"/>
    </source>
</evidence>
<proteinExistence type="predicted"/>
<gene>
    <name evidence="2" type="ORF">C8P67_101530</name>
</gene>
<dbReference type="GO" id="GO:0000155">
    <property type="term" value="F:phosphorelay sensor kinase activity"/>
    <property type="evidence" value="ECO:0007669"/>
    <property type="project" value="InterPro"/>
</dbReference>
<dbReference type="InterPro" id="IPR036097">
    <property type="entry name" value="HisK_dim/P_sf"/>
</dbReference>
<dbReference type="NCBIfam" id="TIGR00229">
    <property type="entry name" value="sensory_box"/>
    <property type="match status" value="1"/>
</dbReference>
<evidence type="ECO:0000313" key="2">
    <source>
        <dbReference type="EMBL" id="REH02041.1"/>
    </source>
</evidence>
<dbReference type="SUPFAM" id="SSF47384">
    <property type="entry name" value="Homodimeric domain of signal transducing histidine kinase"/>
    <property type="match status" value="1"/>
</dbReference>
<dbReference type="Pfam" id="PF13426">
    <property type="entry name" value="PAS_9"/>
    <property type="match status" value="1"/>
</dbReference>
<name>A0A3E0EWD9_9FLAO</name>
<dbReference type="Gene3D" id="1.10.287.130">
    <property type="match status" value="1"/>
</dbReference>
<keyword evidence="3" id="KW-1185">Reference proteome</keyword>
<comment type="caution">
    <text evidence="2">The sequence shown here is derived from an EMBL/GenBank/DDBJ whole genome shotgun (WGS) entry which is preliminary data.</text>
</comment>
<dbReference type="Gene3D" id="3.30.450.20">
    <property type="entry name" value="PAS domain"/>
    <property type="match status" value="1"/>
</dbReference>
<dbReference type="RefSeq" id="WP_115810043.1">
    <property type="nucleotide sequence ID" value="NZ_QUNI01000001.1"/>
</dbReference>
<dbReference type="SUPFAM" id="SSF55785">
    <property type="entry name" value="PYP-like sensor domain (PAS domain)"/>
    <property type="match status" value="1"/>
</dbReference>
<evidence type="ECO:0000313" key="3">
    <source>
        <dbReference type="Proteomes" id="UP000257136"/>
    </source>
</evidence>
<dbReference type="OrthoDB" id="9124519at2"/>